<sequence>MIGDAPLLLLLIIEFIAVVFFALGYLIKYRKQTSLIAGFDRKTTADPDGLIAWIGNSLLALAVAAAAIFLLLLLLPEYALFIFFIYTAGIIPIAAIVVALRARTFDKKE</sequence>
<dbReference type="AlphaFoldDB" id="A0ABD4TI56"/>
<dbReference type="InterPro" id="IPR017259">
    <property type="entry name" value="UCP037672"/>
</dbReference>
<dbReference type="Proteomes" id="UP001524383">
    <property type="component" value="Unassembled WGS sequence"/>
</dbReference>
<keyword evidence="1" id="KW-0472">Membrane</keyword>
<dbReference type="Pfam" id="PF12650">
    <property type="entry name" value="DUF3784"/>
    <property type="match status" value="1"/>
</dbReference>
<feature type="transmembrane region" description="Helical" evidence="1">
    <location>
        <begin position="6"/>
        <end position="29"/>
    </location>
</feature>
<evidence type="ECO:0000313" key="3">
    <source>
        <dbReference type="Proteomes" id="UP001524383"/>
    </source>
</evidence>
<keyword evidence="3" id="KW-1185">Reference proteome</keyword>
<evidence type="ECO:0000256" key="1">
    <source>
        <dbReference type="SAM" id="Phobius"/>
    </source>
</evidence>
<gene>
    <name evidence="2" type="ORF">FTO68_03100</name>
</gene>
<proteinExistence type="predicted"/>
<feature type="transmembrane region" description="Helical" evidence="1">
    <location>
        <begin position="50"/>
        <end position="72"/>
    </location>
</feature>
<dbReference type="EMBL" id="VOTZ01000004">
    <property type="protein sequence ID" value="MCQ1537977.1"/>
    <property type="molecule type" value="Genomic_DNA"/>
</dbReference>
<evidence type="ECO:0000313" key="2">
    <source>
        <dbReference type="EMBL" id="MCQ1537977.1"/>
    </source>
</evidence>
<accession>A0ABD4TI56</accession>
<protein>
    <submittedName>
        <fullName evidence="2">DUF3784 domain-containing protein</fullName>
    </submittedName>
</protein>
<organism evidence="2 3">
    <name type="scientific">Methanocalculus taiwanensis</name>
    <dbReference type="NCBI Taxonomy" id="106207"/>
    <lineage>
        <taxon>Archaea</taxon>
        <taxon>Methanobacteriati</taxon>
        <taxon>Methanobacteriota</taxon>
        <taxon>Stenosarchaea group</taxon>
        <taxon>Methanomicrobia</taxon>
        <taxon>Methanomicrobiales</taxon>
        <taxon>Methanocalculaceae</taxon>
        <taxon>Methanocalculus</taxon>
    </lineage>
</organism>
<keyword evidence="1" id="KW-1133">Transmembrane helix</keyword>
<feature type="transmembrane region" description="Helical" evidence="1">
    <location>
        <begin position="78"/>
        <end position="100"/>
    </location>
</feature>
<dbReference type="RefSeq" id="WP_255331911.1">
    <property type="nucleotide sequence ID" value="NZ_VOTZ01000004.1"/>
</dbReference>
<keyword evidence="1" id="KW-0812">Transmembrane</keyword>
<comment type="caution">
    <text evidence="2">The sequence shown here is derived from an EMBL/GenBank/DDBJ whole genome shotgun (WGS) entry which is preliminary data.</text>
</comment>
<name>A0ABD4TI56_9EURY</name>
<reference evidence="2 3" key="1">
    <citation type="submission" date="2019-08" db="EMBL/GenBank/DDBJ databases">
        <authorList>
            <person name="Chen S.-C."/>
            <person name="Lai M.-C."/>
            <person name="You Y.-T."/>
        </authorList>
    </citation>
    <scope>NUCLEOTIDE SEQUENCE [LARGE SCALE GENOMIC DNA]</scope>
    <source>
        <strain evidence="2 3">P2F9704a</strain>
    </source>
</reference>